<evidence type="ECO:0000313" key="7">
    <source>
        <dbReference type="EMBL" id="RKL67338.1"/>
    </source>
</evidence>
<dbReference type="PROSITE" id="PS50983">
    <property type="entry name" value="FE_B12_PBP"/>
    <property type="match status" value="1"/>
</dbReference>
<keyword evidence="4 5" id="KW-0732">Signal</keyword>
<dbReference type="PROSITE" id="PS51257">
    <property type="entry name" value="PROKAR_LIPOPROTEIN"/>
    <property type="match status" value="1"/>
</dbReference>
<comment type="subcellular location">
    <subcellularLocation>
        <location evidence="1">Cell membrane</location>
        <topology evidence="1">Lipid-anchor</topology>
    </subcellularLocation>
</comment>
<evidence type="ECO:0000256" key="2">
    <source>
        <dbReference type="ARBA" id="ARBA00008814"/>
    </source>
</evidence>
<dbReference type="InterPro" id="IPR051313">
    <property type="entry name" value="Bact_iron-sidero_bind"/>
</dbReference>
<name>A0A3A9K783_9BACI</name>
<feature type="domain" description="Fe/B12 periplasmic-binding" evidence="6">
    <location>
        <begin position="71"/>
        <end position="332"/>
    </location>
</feature>
<dbReference type="Pfam" id="PF01497">
    <property type="entry name" value="Peripla_BP_2"/>
    <property type="match status" value="1"/>
</dbReference>
<dbReference type="PANTHER" id="PTHR30532">
    <property type="entry name" value="IRON III DICITRATE-BINDING PERIPLASMIC PROTEIN"/>
    <property type="match status" value="1"/>
</dbReference>
<organism evidence="7 8">
    <name type="scientific">Salipaludibacillus neizhouensis</name>
    <dbReference type="NCBI Taxonomy" id="885475"/>
    <lineage>
        <taxon>Bacteria</taxon>
        <taxon>Bacillati</taxon>
        <taxon>Bacillota</taxon>
        <taxon>Bacilli</taxon>
        <taxon>Bacillales</taxon>
        <taxon>Bacillaceae</taxon>
    </lineage>
</organism>
<dbReference type="OrthoDB" id="9793175at2"/>
<evidence type="ECO:0000256" key="1">
    <source>
        <dbReference type="ARBA" id="ARBA00004193"/>
    </source>
</evidence>
<sequence length="332" mass="37102">MKKTKIISGLVSSLFLLTVFTACGANEEANSAETVTNNAVESESESETSDNEVRIVEHALGETEIVGTPETVVTLYQGANDVITALEIKPVGIVESWTEKPIYEYLREDLEGIEIVGEETQPNLEAISELEPDLIIASLTRHEEIYDHLSDIAPTVVGEAVYDWKDTLNIMGQALNKEEEADQLLEDYNTRIADFKEEMGDDLPIEVAITNFRADHARIFYMGYAGGILQDAGFTRPEGHDDPEEWGIKLSSKESIPEADADMIFNFNSGTETEQIEQTFKEWTSHPLWGNLEAVKNDQVVMVEEVPWNSAGGYISAHLMLDDLYEIFEIEE</sequence>
<dbReference type="GO" id="GO:1901678">
    <property type="term" value="P:iron coordination entity transport"/>
    <property type="evidence" value="ECO:0007669"/>
    <property type="project" value="UniProtKB-ARBA"/>
</dbReference>
<comment type="similarity">
    <text evidence="2">Belongs to the bacterial solute-binding protein 8 family.</text>
</comment>
<dbReference type="GO" id="GO:0030288">
    <property type="term" value="C:outer membrane-bounded periplasmic space"/>
    <property type="evidence" value="ECO:0007669"/>
    <property type="project" value="TreeGrafter"/>
</dbReference>
<dbReference type="Gene3D" id="3.40.50.1980">
    <property type="entry name" value="Nitrogenase molybdenum iron protein domain"/>
    <property type="match status" value="2"/>
</dbReference>
<gene>
    <name evidence="7" type="ORF">CR203_12445</name>
</gene>
<dbReference type="EMBL" id="PDOE01000004">
    <property type="protein sequence ID" value="RKL67338.1"/>
    <property type="molecule type" value="Genomic_DNA"/>
</dbReference>
<dbReference type="SUPFAM" id="SSF53807">
    <property type="entry name" value="Helical backbone' metal receptor"/>
    <property type="match status" value="1"/>
</dbReference>
<feature type="chain" id="PRO_5038786037" evidence="5">
    <location>
        <begin position="25"/>
        <end position="332"/>
    </location>
</feature>
<dbReference type="PANTHER" id="PTHR30532:SF21">
    <property type="entry name" value="SIDEROPHORE-BINDING LIPOPROTEIN YFIY-RELATED"/>
    <property type="match status" value="1"/>
</dbReference>
<comment type="caution">
    <text evidence="7">The sequence shown here is derived from an EMBL/GenBank/DDBJ whole genome shotgun (WGS) entry which is preliminary data.</text>
</comment>
<keyword evidence="8" id="KW-1185">Reference proteome</keyword>
<reference evidence="7 8" key="1">
    <citation type="submission" date="2017-10" db="EMBL/GenBank/DDBJ databases">
        <title>Bacillus sp. nov., a halophilic bacterium isolated from a Keqin Lake.</title>
        <authorList>
            <person name="Wang H."/>
        </authorList>
    </citation>
    <scope>NUCLEOTIDE SEQUENCE [LARGE SCALE GENOMIC DNA]</scope>
    <source>
        <strain evidence="7 8">KCTC 13187</strain>
    </source>
</reference>
<evidence type="ECO:0000313" key="8">
    <source>
        <dbReference type="Proteomes" id="UP000281498"/>
    </source>
</evidence>
<protein>
    <submittedName>
        <fullName evidence="7">Iron ABC transporter substrate-binding protein</fullName>
    </submittedName>
</protein>
<evidence type="ECO:0000259" key="6">
    <source>
        <dbReference type="PROSITE" id="PS50983"/>
    </source>
</evidence>
<evidence type="ECO:0000256" key="4">
    <source>
        <dbReference type="ARBA" id="ARBA00022729"/>
    </source>
</evidence>
<dbReference type="CDD" id="cd01146">
    <property type="entry name" value="FhuD"/>
    <property type="match status" value="1"/>
</dbReference>
<dbReference type="AlphaFoldDB" id="A0A3A9K783"/>
<accession>A0A3A9K783</accession>
<dbReference type="InterPro" id="IPR002491">
    <property type="entry name" value="ABC_transptr_periplasmic_BD"/>
</dbReference>
<feature type="signal peptide" evidence="5">
    <location>
        <begin position="1"/>
        <end position="24"/>
    </location>
</feature>
<evidence type="ECO:0000256" key="5">
    <source>
        <dbReference type="SAM" id="SignalP"/>
    </source>
</evidence>
<evidence type="ECO:0000256" key="3">
    <source>
        <dbReference type="ARBA" id="ARBA00022448"/>
    </source>
</evidence>
<proteinExistence type="inferred from homology"/>
<dbReference type="Proteomes" id="UP000281498">
    <property type="component" value="Unassembled WGS sequence"/>
</dbReference>
<keyword evidence="3" id="KW-0813">Transport</keyword>
<dbReference type="GO" id="GO:0005886">
    <property type="term" value="C:plasma membrane"/>
    <property type="evidence" value="ECO:0007669"/>
    <property type="project" value="UniProtKB-SubCell"/>
</dbReference>